<dbReference type="PANTHER" id="PTHR11941">
    <property type="entry name" value="ENOYL-COA HYDRATASE-RELATED"/>
    <property type="match status" value="1"/>
</dbReference>
<protein>
    <recommendedName>
        <fullName evidence="4">Enoyl-CoA hydratase/isomerase family protein</fullName>
    </recommendedName>
</protein>
<proteinExistence type="inferred from homology"/>
<evidence type="ECO:0008006" key="4">
    <source>
        <dbReference type="Google" id="ProtNLM"/>
    </source>
</evidence>
<dbReference type="CDD" id="cd06558">
    <property type="entry name" value="crotonase-like"/>
    <property type="match status" value="1"/>
</dbReference>
<sequence length="246" mass="26469">MTGRTIMEDNGVTLAADPSGIFTLLIDRGPNVANPSLVKSLSNAVEKVEAASHPKALIIRGVGKFFSNGLDLDWMMANPTGTGAMIESFWRILARILILDCRTVAAINGHAFGAGLFLALACDFRVMRTERGYLCWPELNLGMRLAKGFAELSKAKASQATLREGVLTGKRYGSLDALQAGLIDAECPMESLAERAEDLAAAGLPDALGLANFDPRSFRDMKVELYCDAYRALAMGATDSEPHSRI</sequence>
<reference evidence="3" key="1">
    <citation type="submission" date="2021-01" db="EMBL/GenBank/DDBJ databases">
        <authorList>
            <person name="Corre E."/>
            <person name="Pelletier E."/>
            <person name="Niang G."/>
            <person name="Scheremetjew M."/>
            <person name="Finn R."/>
            <person name="Kale V."/>
            <person name="Holt S."/>
            <person name="Cochrane G."/>
            <person name="Meng A."/>
            <person name="Brown T."/>
            <person name="Cohen L."/>
        </authorList>
    </citation>
    <scope>NUCLEOTIDE SEQUENCE</scope>
    <source>
        <strain evidence="3">Isolate 1302-5</strain>
    </source>
</reference>
<dbReference type="Gene3D" id="3.90.226.10">
    <property type="entry name" value="2-enoyl-CoA Hydratase, Chain A, domain 1"/>
    <property type="match status" value="1"/>
</dbReference>
<dbReference type="GO" id="GO:0006635">
    <property type="term" value="P:fatty acid beta-oxidation"/>
    <property type="evidence" value="ECO:0007669"/>
    <property type="project" value="TreeGrafter"/>
</dbReference>
<dbReference type="PROSITE" id="PS00166">
    <property type="entry name" value="ENOYL_COA_HYDRATASE"/>
    <property type="match status" value="1"/>
</dbReference>
<evidence type="ECO:0000256" key="2">
    <source>
        <dbReference type="RuleBase" id="RU003707"/>
    </source>
</evidence>
<dbReference type="GO" id="GO:0004165">
    <property type="term" value="F:delta(3)-delta(2)-enoyl-CoA isomerase activity"/>
    <property type="evidence" value="ECO:0007669"/>
    <property type="project" value="TreeGrafter"/>
</dbReference>
<evidence type="ECO:0000313" key="3">
    <source>
        <dbReference type="EMBL" id="CAE2207663.1"/>
    </source>
</evidence>
<dbReference type="EMBL" id="HBKQ01004793">
    <property type="protein sequence ID" value="CAE2207663.1"/>
    <property type="molecule type" value="Transcribed_RNA"/>
</dbReference>
<organism evidence="3">
    <name type="scientific">Odontella aurita</name>
    <dbReference type="NCBI Taxonomy" id="265563"/>
    <lineage>
        <taxon>Eukaryota</taxon>
        <taxon>Sar</taxon>
        <taxon>Stramenopiles</taxon>
        <taxon>Ochrophyta</taxon>
        <taxon>Bacillariophyta</taxon>
        <taxon>Mediophyceae</taxon>
        <taxon>Biddulphiophycidae</taxon>
        <taxon>Eupodiscales</taxon>
        <taxon>Odontellaceae</taxon>
        <taxon>Odontella</taxon>
    </lineage>
</organism>
<gene>
    <name evidence="3" type="ORF">OAUR00152_LOCUS3309</name>
</gene>
<dbReference type="Pfam" id="PF00378">
    <property type="entry name" value="ECH_1"/>
    <property type="match status" value="1"/>
</dbReference>
<dbReference type="InterPro" id="IPR018376">
    <property type="entry name" value="Enoyl-CoA_hyd/isom_CS"/>
</dbReference>
<evidence type="ECO:0000256" key="1">
    <source>
        <dbReference type="ARBA" id="ARBA00005254"/>
    </source>
</evidence>
<dbReference type="InterPro" id="IPR001753">
    <property type="entry name" value="Enoyl-CoA_hydra/iso"/>
</dbReference>
<dbReference type="PANTHER" id="PTHR11941:SF75">
    <property type="entry name" value="ENOYL-COA HYDRATASE_ISOMERASE FAMILY PROTEIN"/>
    <property type="match status" value="1"/>
</dbReference>
<dbReference type="AlphaFoldDB" id="A0A7S4HRZ7"/>
<comment type="similarity">
    <text evidence="1 2">Belongs to the enoyl-CoA hydratase/isomerase family.</text>
</comment>
<dbReference type="GO" id="GO:0005777">
    <property type="term" value="C:peroxisome"/>
    <property type="evidence" value="ECO:0007669"/>
    <property type="project" value="TreeGrafter"/>
</dbReference>
<dbReference type="SUPFAM" id="SSF52096">
    <property type="entry name" value="ClpP/crotonase"/>
    <property type="match status" value="1"/>
</dbReference>
<dbReference type="InterPro" id="IPR029045">
    <property type="entry name" value="ClpP/crotonase-like_dom_sf"/>
</dbReference>
<accession>A0A7S4HRZ7</accession>
<name>A0A7S4HRZ7_9STRA</name>